<keyword evidence="3" id="KW-0808">Transferase</keyword>
<keyword evidence="1" id="KW-0472">Membrane</keyword>
<dbReference type="InterPro" id="IPR029063">
    <property type="entry name" value="SAM-dependent_MTases_sf"/>
</dbReference>
<feature type="transmembrane region" description="Helical" evidence="1">
    <location>
        <begin position="171"/>
        <end position="190"/>
    </location>
</feature>
<dbReference type="GO" id="GO:0008757">
    <property type="term" value="F:S-adenosylmethionine-dependent methyltransferase activity"/>
    <property type="evidence" value="ECO:0007669"/>
    <property type="project" value="InterPro"/>
</dbReference>
<reference evidence="3 4" key="1">
    <citation type="submission" date="2019-03" db="EMBL/GenBank/DDBJ databases">
        <title>Genomic Encyclopedia of Type Strains, Phase IV (KMG-IV): sequencing the most valuable type-strain genomes for metagenomic binning, comparative biology and taxonomic classification.</title>
        <authorList>
            <person name="Goeker M."/>
        </authorList>
    </citation>
    <scope>NUCLEOTIDE SEQUENCE [LARGE SCALE GENOMIC DNA]</scope>
    <source>
        <strain evidence="3 4">DSM 100309</strain>
    </source>
</reference>
<proteinExistence type="predicted"/>
<feature type="domain" description="Methyltransferase type 11" evidence="2">
    <location>
        <begin position="62"/>
        <end position="109"/>
    </location>
</feature>
<evidence type="ECO:0000256" key="1">
    <source>
        <dbReference type="SAM" id="Phobius"/>
    </source>
</evidence>
<protein>
    <submittedName>
        <fullName evidence="3">Methyltransferase family protein</fullName>
    </submittedName>
</protein>
<accession>A0A4R3Y0B3</accession>
<keyword evidence="1" id="KW-0812">Transmembrane</keyword>
<sequence>MKLGNFKKMLNINVIRKTYDIGDFLSGYGFEKAIILNAGSSSTNLGENCINVDIQNKPGIHCVCDVHNIPFGKNTFDIVVLSAVLQYCRNPHQVASELFRVLKPGGLVYVDAPFVQAYCPDTPDLFRFSKDALGVIFSQFNLLQSDTSIPGGSALAFYCQSLVRNATGNRYIDYFLGTLVSLVVLPFSLLNFNKNSNVAGAVYLVGKKV</sequence>
<dbReference type="CDD" id="cd02440">
    <property type="entry name" value="AdoMet_MTases"/>
    <property type="match status" value="1"/>
</dbReference>
<keyword evidence="4" id="KW-1185">Reference proteome</keyword>
<gene>
    <name evidence="3" type="ORF">EDC63_11558</name>
</gene>
<dbReference type="Proteomes" id="UP000295367">
    <property type="component" value="Unassembled WGS sequence"/>
</dbReference>
<evidence type="ECO:0000313" key="3">
    <source>
        <dbReference type="EMBL" id="TCV83433.1"/>
    </source>
</evidence>
<dbReference type="AlphaFoldDB" id="A0A4R3Y0B3"/>
<keyword evidence="1" id="KW-1133">Transmembrane helix</keyword>
<dbReference type="Gene3D" id="3.40.50.150">
    <property type="entry name" value="Vaccinia Virus protein VP39"/>
    <property type="match status" value="1"/>
</dbReference>
<organism evidence="3 4">
    <name type="scientific">Sulfurirhabdus autotrophica</name>
    <dbReference type="NCBI Taxonomy" id="1706046"/>
    <lineage>
        <taxon>Bacteria</taxon>
        <taxon>Pseudomonadati</taxon>
        <taxon>Pseudomonadota</taxon>
        <taxon>Betaproteobacteria</taxon>
        <taxon>Nitrosomonadales</taxon>
        <taxon>Sulfuricellaceae</taxon>
        <taxon>Sulfurirhabdus</taxon>
    </lineage>
</organism>
<name>A0A4R3Y0B3_9PROT</name>
<dbReference type="InterPro" id="IPR013216">
    <property type="entry name" value="Methyltransf_11"/>
</dbReference>
<evidence type="ECO:0000313" key="4">
    <source>
        <dbReference type="Proteomes" id="UP000295367"/>
    </source>
</evidence>
<evidence type="ECO:0000259" key="2">
    <source>
        <dbReference type="Pfam" id="PF08241"/>
    </source>
</evidence>
<dbReference type="Pfam" id="PF08241">
    <property type="entry name" value="Methyltransf_11"/>
    <property type="match status" value="1"/>
</dbReference>
<dbReference type="EMBL" id="SMCO01000015">
    <property type="protein sequence ID" value="TCV83433.1"/>
    <property type="molecule type" value="Genomic_DNA"/>
</dbReference>
<dbReference type="SUPFAM" id="SSF53335">
    <property type="entry name" value="S-adenosyl-L-methionine-dependent methyltransferases"/>
    <property type="match status" value="1"/>
</dbReference>
<keyword evidence="3" id="KW-0489">Methyltransferase</keyword>
<comment type="caution">
    <text evidence="3">The sequence shown here is derived from an EMBL/GenBank/DDBJ whole genome shotgun (WGS) entry which is preliminary data.</text>
</comment>
<dbReference type="GO" id="GO:0032259">
    <property type="term" value="P:methylation"/>
    <property type="evidence" value="ECO:0007669"/>
    <property type="project" value="UniProtKB-KW"/>
</dbReference>